<organism evidence="6 7">
    <name type="scientific">Ligilactobacillus agilis DSM 20509</name>
    <dbReference type="NCBI Taxonomy" id="1423718"/>
    <lineage>
        <taxon>Bacteria</taxon>
        <taxon>Bacillati</taxon>
        <taxon>Bacillota</taxon>
        <taxon>Bacilli</taxon>
        <taxon>Lactobacillales</taxon>
        <taxon>Lactobacillaceae</taxon>
        <taxon>Ligilactobacillus</taxon>
    </lineage>
</organism>
<dbReference type="Gene3D" id="3.30.1600.10">
    <property type="entry name" value="SIR2/SIRT2 'Small Domain"/>
    <property type="match status" value="1"/>
</dbReference>
<dbReference type="EMBL" id="AYYP01000044">
    <property type="protein sequence ID" value="KRM64074.1"/>
    <property type="molecule type" value="Genomic_DNA"/>
</dbReference>
<comment type="caution">
    <text evidence="6">The sequence shown here is derived from an EMBL/GenBank/DDBJ whole genome shotgun (WGS) entry which is preliminary data.</text>
</comment>
<dbReference type="NCBIfam" id="NF001752">
    <property type="entry name" value="PRK00481.1-1"/>
    <property type="match status" value="1"/>
</dbReference>
<keyword evidence="3" id="KW-0520">NAD</keyword>
<dbReference type="InterPro" id="IPR050134">
    <property type="entry name" value="NAD-dep_sirtuin_deacylases"/>
</dbReference>
<dbReference type="AlphaFoldDB" id="A0A0R2ABJ2"/>
<reference evidence="6 7" key="1">
    <citation type="journal article" date="2015" name="Genome Announc.">
        <title>Expanding the biotechnology potential of lactobacilli through comparative genomics of 213 strains and associated genera.</title>
        <authorList>
            <person name="Sun Z."/>
            <person name="Harris H.M."/>
            <person name="McCann A."/>
            <person name="Guo C."/>
            <person name="Argimon S."/>
            <person name="Zhang W."/>
            <person name="Yang X."/>
            <person name="Jeffery I.B."/>
            <person name="Cooney J.C."/>
            <person name="Kagawa T.F."/>
            <person name="Liu W."/>
            <person name="Song Y."/>
            <person name="Salvetti E."/>
            <person name="Wrobel A."/>
            <person name="Rasinkangas P."/>
            <person name="Parkhill J."/>
            <person name="Rea M.C."/>
            <person name="O'Sullivan O."/>
            <person name="Ritari J."/>
            <person name="Douillard F.P."/>
            <person name="Paul Ross R."/>
            <person name="Yang R."/>
            <person name="Briner A.E."/>
            <person name="Felis G.E."/>
            <person name="de Vos W.M."/>
            <person name="Barrangou R."/>
            <person name="Klaenhammer T.R."/>
            <person name="Caufield P.W."/>
            <person name="Cui Y."/>
            <person name="Zhang H."/>
            <person name="O'Toole P.W."/>
        </authorList>
    </citation>
    <scope>NUCLEOTIDE SEQUENCE [LARGE SCALE GENOMIC DNA]</scope>
    <source>
        <strain evidence="6 7">DSM 20509</strain>
    </source>
</reference>
<gene>
    <name evidence="6" type="ORF">FC14_GL000084</name>
</gene>
<dbReference type="Proteomes" id="UP000051008">
    <property type="component" value="Unassembled WGS sequence"/>
</dbReference>
<evidence type="ECO:0000313" key="7">
    <source>
        <dbReference type="Proteomes" id="UP000051008"/>
    </source>
</evidence>
<dbReference type="PANTHER" id="PTHR11085:SF4">
    <property type="entry name" value="NAD-DEPENDENT PROTEIN DEACYLASE"/>
    <property type="match status" value="1"/>
</dbReference>
<dbReference type="PATRIC" id="fig|1423718.3.peg.86"/>
<dbReference type="SUPFAM" id="SSF52467">
    <property type="entry name" value="DHS-like NAD/FAD-binding domain"/>
    <property type="match status" value="1"/>
</dbReference>
<comment type="caution">
    <text evidence="4">Lacks conserved residue(s) required for the propagation of feature annotation.</text>
</comment>
<name>A0A0R2ABJ2_9LACO</name>
<dbReference type="InterPro" id="IPR026591">
    <property type="entry name" value="Sirtuin_cat_small_dom_sf"/>
</dbReference>
<proteinExistence type="predicted"/>
<dbReference type="InterPro" id="IPR029035">
    <property type="entry name" value="DHS-like_NAD/FAD-binding_dom"/>
</dbReference>
<evidence type="ECO:0000259" key="5">
    <source>
        <dbReference type="PROSITE" id="PS50305"/>
    </source>
</evidence>
<keyword evidence="7" id="KW-1185">Reference proteome</keyword>
<dbReference type="InterPro" id="IPR026590">
    <property type="entry name" value="Ssirtuin_cat_dom"/>
</dbReference>
<evidence type="ECO:0000256" key="3">
    <source>
        <dbReference type="ARBA" id="ARBA00023027"/>
    </source>
</evidence>
<dbReference type="CDD" id="cd01411">
    <property type="entry name" value="SIR2H"/>
    <property type="match status" value="1"/>
</dbReference>
<dbReference type="GO" id="GO:0070403">
    <property type="term" value="F:NAD+ binding"/>
    <property type="evidence" value="ECO:0007669"/>
    <property type="project" value="InterPro"/>
</dbReference>
<evidence type="ECO:0000256" key="4">
    <source>
        <dbReference type="PROSITE-ProRule" id="PRU00236"/>
    </source>
</evidence>
<accession>A0A0R2ABJ2</accession>
<dbReference type="PROSITE" id="PS50305">
    <property type="entry name" value="SIRTUIN"/>
    <property type="match status" value="1"/>
</dbReference>
<protein>
    <recommendedName>
        <fullName evidence="1">protein acetyllysine N-acetyltransferase</fullName>
        <ecNumber evidence="1">2.3.1.286</ecNumber>
    </recommendedName>
</protein>
<dbReference type="Gene3D" id="3.40.50.1220">
    <property type="entry name" value="TPP-binding domain"/>
    <property type="match status" value="1"/>
</dbReference>
<sequence length="236" mass="26320">MVMTQLNDLLTTAKRIVFLTGAGVSTASGIPDYRSKNGLYANKRRPEYLLSHTCLVKEPEVFYEYLKANLYYPKAKPNIIHEKMAAFTKAKRATIITQNIDGLHAKAGSDLERLVEFHGNLYDLYCQKCGQTVTYKTYLKNMYHQDCGGILRPDVVLYEEGIKQARLNQALTALSQADLVVVCGTSFVVYPFAGLIQYRSPKAKVVAVNKEVISLPSDGIMIQGDAVKEFAQVDNP</sequence>
<evidence type="ECO:0000313" key="6">
    <source>
        <dbReference type="EMBL" id="KRM64074.1"/>
    </source>
</evidence>
<evidence type="ECO:0000256" key="2">
    <source>
        <dbReference type="ARBA" id="ARBA00022679"/>
    </source>
</evidence>
<dbReference type="Pfam" id="PF02146">
    <property type="entry name" value="SIR2"/>
    <property type="match status" value="1"/>
</dbReference>
<feature type="domain" description="Deacetylase sirtuin-type" evidence="5">
    <location>
        <begin position="1"/>
        <end position="236"/>
    </location>
</feature>
<dbReference type="GO" id="GO:0017136">
    <property type="term" value="F:histone deacetylase activity, NAD-dependent"/>
    <property type="evidence" value="ECO:0007669"/>
    <property type="project" value="TreeGrafter"/>
</dbReference>
<dbReference type="PANTHER" id="PTHR11085">
    <property type="entry name" value="NAD-DEPENDENT PROTEIN DEACYLASE SIRTUIN-5, MITOCHONDRIAL-RELATED"/>
    <property type="match status" value="1"/>
</dbReference>
<evidence type="ECO:0000256" key="1">
    <source>
        <dbReference type="ARBA" id="ARBA00012928"/>
    </source>
</evidence>
<dbReference type="InterPro" id="IPR003000">
    <property type="entry name" value="Sirtuin"/>
</dbReference>
<keyword evidence="2" id="KW-0808">Transferase</keyword>
<dbReference type="EC" id="2.3.1.286" evidence="1"/>